<protein>
    <submittedName>
        <fullName evidence="1">Uncharacterized protein</fullName>
    </submittedName>
</protein>
<dbReference type="RefSeq" id="WP_205370766.1">
    <property type="nucleotide sequence ID" value="NZ_CP053540.1"/>
</dbReference>
<sequence length="161" mass="18976">MLTEHRQPVCLSWMSLNSPLWSVVEASAALYEKEPGRYHVVLTEPLFMDYSEGETSADQAQQPHLLWLEISPYRVIMTMQGNGSISYRHFWEQGVYGISRYWLRSQSGDLGMSDQMRLRNYTRHLKLISDPQPRHLRVEYELWTENLQLGHYVLNLEMQSL</sequence>
<accession>A0AA97BE90</accession>
<reference evidence="1" key="1">
    <citation type="submission" date="2020-05" db="EMBL/GenBank/DDBJ databases">
        <authorList>
            <person name="Zhu T."/>
            <person name="Keshari N."/>
            <person name="Lu X."/>
        </authorList>
    </citation>
    <scope>NUCLEOTIDE SEQUENCE</scope>
    <source>
        <strain evidence="1">NK1-22</strain>
    </source>
</reference>
<dbReference type="KEGG" id="tog:HNI00_21400"/>
<organism evidence="1">
    <name type="scientific">Thermoleptolyngbya oregonensis NK1-22</name>
    <dbReference type="NCBI Taxonomy" id="2547457"/>
    <lineage>
        <taxon>Bacteria</taxon>
        <taxon>Bacillati</taxon>
        <taxon>Cyanobacteriota</taxon>
        <taxon>Cyanophyceae</taxon>
        <taxon>Oculatellales</taxon>
        <taxon>Oculatellaceae</taxon>
        <taxon>Thermoleptolyngbya</taxon>
    </lineage>
</organism>
<name>A0AA97BE90_9CYAN</name>
<dbReference type="AlphaFoldDB" id="A0AA97BE90"/>
<gene>
    <name evidence="1" type="ORF">HNI00_21400</name>
</gene>
<evidence type="ECO:0000313" key="1">
    <source>
        <dbReference type="EMBL" id="WOB45399.1"/>
    </source>
</evidence>
<dbReference type="EMBL" id="CP053540">
    <property type="protein sequence ID" value="WOB45399.1"/>
    <property type="molecule type" value="Genomic_DNA"/>
</dbReference>
<proteinExistence type="predicted"/>